<proteinExistence type="predicted"/>
<dbReference type="Gene3D" id="3.40.190.10">
    <property type="entry name" value="Periplasmic binding protein-like II"/>
    <property type="match status" value="2"/>
</dbReference>
<feature type="signal peptide" evidence="2">
    <location>
        <begin position="1"/>
        <end position="25"/>
    </location>
</feature>
<reference evidence="3" key="1">
    <citation type="submission" date="2024-05" db="EMBL/GenBank/DDBJ databases">
        <authorList>
            <person name="Cai S.Y."/>
            <person name="Jin L.M."/>
            <person name="Li H.R."/>
        </authorList>
    </citation>
    <scope>NUCLEOTIDE SEQUENCE</scope>
    <source>
        <strain evidence="3">A5-74</strain>
    </source>
</reference>
<dbReference type="RefSeq" id="WP_353651005.1">
    <property type="nucleotide sequence ID" value="NZ_CP159218.1"/>
</dbReference>
<feature type="chain" id="PRO_5043515556" evidence="2">
    <location>
        <begin position="26"/>
        <end position="523"/>
    </location>
</feature>
<keyword evidence="2" id="KW-0732">Signal</keyword>
<name>A0AAU8DUW6_9ACTN</name>
<gene>
    <name evidence="3" type="ORF">ABLG96_09015</name>
</gene>
<dbReference type="EMBL" id="CP159218">
    <property type="protein sequence ID" value="XCG65400.1"/>
    <property type="molecule type" value="Genomic_DNA"/>
</dbReference>
<evidence type="ECO:0000256" key="1">
    <source>
        <dbReference type="SAM" id="MobiDB-lite"/>
    </source>
</evidence>
<feature type="compositionally biased region" description="Low complexity" evidence="1">
    <location>
        <begin position="27"/>
        <end position="105"/>
    </location>
</feature>
<sequence length="523" mass="54542">MPMIRHRRALALVGAAATAALVLSACGSSTTPPAASNTPAPSTAAPTSDSSSSASPSSSESSTSETSGSETSSSETSSSETSGSEPSSSKPSGSESGSSSGAAPVESDDATWCDTAKSFGDIKGKSVSVYSSIVGAEQTGLQKSWADFTDCTGATVAYTGDKNFEKQVVQKAQAGNPSDIAFVPQPGLLASLVATGKVVAPPSQVVDNVTKYWDAGWKVNGSVKDTFYAAPLGANIKSLVWYSPKMFAAKGYTVPTTWDDMVALSDKIAADADGVKPWCAGVESGNATGWTATDWLEEVVLRNNGPDVYDQWVKHDVKFADPMIADSLAKVGAIWKNEKYVNAGIGDVSSIATTNFADAGFPIQSQQCYMMQQASFYASNWKDNPDISENGDIYAFYLPTMSDKFGTPVEVGGEFTAAFASRPEVQAFQYYLSTAHWANNQSKAIASRVSANKGLDVANVQGAINKLSVSILQDPAAVSRFDASDLMPAAVGSGAEWQALTAWLTGTEDADTLAAIDGAWPTS</sequence>
<evidence type="ECO:0000256" key="2">
    <source>
        <dbReference type="SAM" id="SignalP"/>
    </source>
</evidence>
<protein>
    <submittedName>
        <fullName evidence="3">ABC transporter substrate-binding protein</fullName>
    </submittedName>
</protein>
<dbReference type="AlphaFoldDB" id="A0AAU8DUW6"/>
<dbReference type="PROSITE" id="PS51257">
    <property type="entry name" value="PROKAR_LIPOPROTEIN"/>
    <property type="match status" value="1"/>
</dbReference>
<accession>A0AAU8DUW6</accession>
<organism evidence="3">
    <name type="scientific">Nakamurella sp. A5-74</name>
    <dbReference type="NCBI Taxonomy" id="3158264"/>
    <lineage>
        <taxon>Bacteria</taxon>
        <taxon>Bacillati</taxon>
        <taxon>Actinomycetota</taxon>
        <taxon>Actinomycetes</taxon>
        <taxon>Nakamurellales</taxon>
        <taxon>Nakamurellaceae</taxon>
        <taxon>Nakamurella</taxon>
    </lineage>
</organism>
<evidence type="ECO:0000313" key="3">
    <source>
        <dbReference type="EMBL" id="XCG65400.1"/>
    </source>
</evidence>
<feature type="region of interest" description="Disordered" evidence="1">
    <location>
        <begin position="27"/>
        <end position="109"/>
    </location>
</feature>
<dbReference type="SUPFAM" id="SSF53850">
    <property type="entry name" value="Periplasmic binding protein-like II"/>
    <property type="match status" value="1"/>
</dbReference>